<dbReference type="InterPro" id="IPR014746">
    <property type="entry name" value="Gln_synth/guanido_kin_cat_dom"/>
</dbReference>
<dbReference type="SMART" id="SM00845">
    <property type="entry name" value="GatB_Yqey"/>
    <property type="match status" value="1"/>
</dbReference>
<reference evidence="12" key="1">
    <citation type="submission" date="2022-07" db="EMBL/GenBank/DDBJ databases">
        <title>Faecal culturing of patients with breast cancer.</title>
        <authorList>
            <person name="Teng N.M.Y."/>
            <person name="Kiu R."/>
            <person name="Evans R."/>
            <person name="Baker D.J."/>
            <person name="Zenner C."/>
            <person name="Robinson S.D."/>
            <person name="Hall L.J."/>
        </authorList>
    </citation>
    <scope>NUCLEOTIDE SEQUENCE</scope>
    <source>
        <strain evidence="12">LH1062</strain>
    </source>
</reference>
<proteinExistence type="inferred from homology"/>
<protein>
    <recommendedName>
        <fullName evidence="10">Aspartyl/glutamyl-tRNA(Asn/Gln) amidotransferase subunit B</fullName>
        <shortName evidence="10">Asp/Glu-ADT subunit B</shortName>
        <ecNumber evidence="10">6.3.5.-</ecNumber>
    </recommendedName>
</protein>
<evidence type="ECO:0000313" key="12">
    <source>
        <dbReference type="EMBL" id="UTY38655.1"/>
    </source>
</evidence>
<dbReference type="InterPro" id="IPR006075">
    <property type="entry name" value="Asn/Gln-tRNA_Trfase_suB/E_cat"/>
</dbReference>
<evidence type="ECO:0000256" key="9">
    <source>
        <dbReference type="ARBA" id="ARBA00047913"/>
    </source>
</evidence>
<evidence type="ECO:0000259" key="11">
    <source>
        <dbReference type="SMART" id="SM00845"/>
    </source>
</evidence>
<gene>
    <name evidence="10 12" type="primary">gatB</name>
    <name evidence="12" type="ORF">NMU03_13710</name>
</gene>
<dbReference type="Pfam" id="PF02637">
    <property type="entry name" value="GatB_Yqey"/>
    <property type="match status" value="1"/>
</dbReference>
<dbReference type="PANTHER" id="PTHR11659:SF0">
    <property type="entry name" value="GLUTAMYL-TRNA(GLN) AMIDOTRANSFERASE SUBUNIT B, MITOCHONDRIAL"/>
    <property type="match status" value="1"/>
</dbReference>
<dbReference type="EMBL" id="CP101620">
    <property type="protein sequence ID" value="UTY38655.1"/>
    <property type="molecule type" value="Genomic_DNA"/>
</dbReference>
<dbReference type="Pfam" id="PF02934">
    <property type="entry name" value="GatB_N"/>
    <property type="match status" value="1"/>
</dbReference>
<evidence type="ECO:0000313" key="13">
    <source>
        <dbReference type="Proteomes" id="UP001060112"/>
    </source>
</evidence>
<dbReference type="InterPro" id="IPR003789">
    <property type="entry name" value="Asn/Gln_tRNA_amidoTrase-B-like"/>
</dbReference>
<dbReference type="InterPro" id="IPR018027">
    <property type="entry name" value="Asn/Gln_amidotransferase"/>
</dbReference>
<organism evidence="12 13">
    <name type="scientific">Allocoprobacillus halotolerans</name>
    <dbReference type="NCBI Taxonomy" id="2944914"/>
    <lineage>
        <taxon>Bacteria</taxon>
        <taxon>Bacillati</taxon>
        <taxon>Bacillota</taxon>
        <taxon>Erysipelotrichia</taxon>
        <taxon>Erysipelotrichales</taxon>
        <taxon>Erysipelotrichaceae</taxon>
        <taxon>Allocoprobacillus</taxon>
    </lineage>
</organism>
<dbReference type="Gene3D" id="1.10.10.410">
    <property type="match status" value="1"/>
</dbReference>
<dbReference type="NCBIfam" id="TIGR00133">
    <property type="entry name" value="gatB"/>
    <property type="match status" value="1"/>
</dbReference>
<evidence type="ECO:0000256" key="1">
    <source>
        <dbReference type="ARBA" id="ARBA00005306"/>
    </source>
</evidence>
<keyword evidence="4 10" id="KW-0547">Nucleotide-binding</keyword>
<evidence type="ECO:0000256" key="2">
    <source>
        <dbReference type="ARBA" id="ARBA00011123"/>
    </source>
</evidence>
<dbReference type="PANTHER" id="PTHR11659">
    <property type="entry name" value="GLUTAMYL-TRNA GLN AMIDOTRANSFERASE SUBUNIT B MITOCHONDRIAL AND PROKARYOTIC PET112-RELATED"/>
    <property type="match status" value="1"/>
</dbReference>
<keyword evidence="6 10" id="KW-0648">Protein biosynthesis</keyword>
<evidence type="ECO:0000256" key="8">
    <source>
        <dbReference type="ARBA" id="ARBA00047380"/>
    </source>
</evidence>
<keyword evidence="13" id="KW-1185">Reference proteome</keyword>
<dbReference type="PROSITE" id="PS01234">
    <property type="entry name" value="GATB"/>
    <property type="match status" value="1"/>
</dbReference>
<comment type="function">
    <text evidence="7 10">Allows the formation of correctly charged Asn-tRNA(Asn) or Gln-tRNA(Gln) through the transamidation of misacylated Asp-tRNA(Asn) or Glu-tRNA(Gln) in organisms which lack either or both of asparaginyl-tRNA or glutaminyl-tRNA synthetases. The reaction takes place in the presence of glutamine and ATP through an activated phospho-Asp-tRNA(Asn) or phospho-Glu-tRNA(Gln).</text>
</comment>
<dbReference type="RefSeq" id="WP_290139111.1">
    <property type="nucleotide sequence ID" value="NZ_CP101620.1"/>
</dbReference>
<dbReference type="InterPro" id="IPR017959">
    <property type="entry name" value="Asn/Gln-tRNA_amidoTrfase_suB/E"/>
</dbReference>
<evidence type="ECO:0000256" key="7">
    <source>
        <dbReference type="ARBA" id="ARBA00024799"/>
    </source>
</evidence>
<accession>A0ABY5I3W8</accession>
<evidence type="ECO:0000256" key="6">
    <source>
        <dbReference type="ARBA" id="ARBA00022917"/>
    </source>
</evidence>
<keyword evidence="3 10" id="KW-0436">Ligase</keyword>
<keyword evidence="5 10" id="KW-0067">ATP-binding</keyword>
<evidence type="ECO:0000256" key="10">
    <source>
        <dbReference type="HAMAP-Rule" id="MF_00121"/>
    </source>
</evidence>
<dbReference type="InterPro" id="IPR017958">
    <property type="entry name" value="Gln-tRNA_amidoTrfase_suB_CS"/>
</dbReference>
<dbReference type="NCBIfam" id="NF004012">
    <property type="entry name" value="PRK05477.1-2"/>
    <property type="match status" value="1"/>
</dbReference>
<name>A0ABY5I3W8_9FIRM</name>
<evidence type="ECO:0000256" key="4">
    <source>
        <dbReference type="ARBA" id="ARBA00022741"/>
    </source>
</evidence>
<evidence type="ECO:0000256" key="3">
    <source>
        <dbReference type="ARBA" id="ARBA00022598"/>
    </source>
</evidence>
<dbReference type="EC" id="6.3.5.-" evidence="10"/>
<comment type="catalytic activity">
    <reaction evidence="8 10">
        <text>L-aspartyl-tRNA(Asn) + L-glutamine + ATP + H2O = L-asparaginyl-tRNA(Asn) + L-glutamate + ADP + phosphate + 2 H(+)</text>
        <dbReference type="Rhea" id="RHEA:14513"/>
        <dbReference type="Rhea" id="RHEA-COMP:9674"/>
        <dbReference type="Rhea" id="RHEA-COMP:9677"/>
        <dbReference type="ChEBI" id="CHEBI:15377"/>
        <dbReference type="ChEBI" id="CHEBI:15378"/>
        <dbReference type="ChEBI" id="CHEBI:29985"/>
        <dbReference type="ChEBI" id="CHEBI:30616"/>
        <dbReference type="ChEBI" id="CHEBI:43474"/>
        <dbReference type="ChEBI" id="CHEBI:58359"/>
        <dbReference type="ChEBI" id="CHEBI:78515"/>
        <dbReference type="ChEBI" id="CHEBI:78516"/>
        <dbReference type="ChEBI" id="CHEBI:456216"/>
    </reaction>
</comment>
<comment type="similarity">
    <text evidence="1 10">Belongs to the GatB/GatE family. GatB subfamily.</text>
</comment>
<sequence>MFEAVIGIEVHCELKTKTKMFSGAPVTFGNPPNTQVHVIDMAMPGTLPSVNKKGVEMAIRVCRALHMKIDDLLRFDRKNYYYADLPKGFQITQYFHPIGQHGYLDIEVNQQLLRIDIERLHIEEDTAKMTHYDDCTLIDYNRSGIPLIEIVTLPQMHNSQQVCAYLEALRMILIYTDVSDAIMAEGSMRVDVNISLRPQGSHTLGEKVEIKNLNALSNVQKAIDYEIQRQTYLLEQHRPVLRQTRRFDEKSQTTVLMREKESLLDYRYYPEPNILPVRLDNRWIENIKQQLPLLPNQKKSLYQETYGLSSQDTKILLSHKDISLFYDQVISIYPYYHTCCHWLIGDVMAYIRQHKKHINDLLTVQDFAELMNMLKQEKVSSKQAKQILEFMILEKKSPLIVMKEHHMQSLNDENMLRSLIEEVLDEYPQLVYDYHCGKTNVCGFFVGQVMKKTSGQAHPQKTNELLRQMLEKRKI</sequence>
<dbReference type="SUPFAM" id="SSF89095">
    <property type="entry name" value="GatB/YqeY motif"/>
    <property type="match status" value="1"/>
</dbReference>
<dbReference type="NCBIfam" id="NF004014">
    <property type="entry name" value="PRK05477.1-4"/>
    <property type="match status" value="1"/>
</dbReference>
<comment type="catalytic activity">
    <reaction evidence="9 10">
        <text>L-glutamyl-tRNA(Gln) + L-glutamine + ATP + H2O = L-glutaminyl-tRNA(Gln) + L-glutamate + ADP + phosphate + H(+)</text>
        <dbReference type="Rhea" id="RHEA:17521"/>
        <dbReference type="Rhea" id="RHEA-COMP:9681"/>
        <dbReference type="Rhea" id="RHEA-COMP:9684"/>
        <dbReference type="ChEBI" id="CHEBI:15377"/>
        <dbReference type="ChEBI" id="CHEBI:15378"/>
        <dbReference type="ChEBI" id="CHEBI:29985"/>
        <dbReference type="ChEBI" id="CHEBI:30616"/>
        <dbReference type="ChEBI" id="CHEBI:43474"/>
        <dbReference type="ChEBI" id="CHEBI:58359"/>
        <dbReference type="ChEBI" id="CHEBI:78520"/>
        <dbReference type="ChEBI" id="CHEBI:78521"/>
        <dbReference type="ChEBI" id="CHEBI:456216"/>
    </reaction>
</comment>
<dbReference type="InterPro" id="IPR004413">
    <property type="entry name" value="GatB"/>
</dbReference>
<evidence type="ECO:0000256" key="5">
    <source>
        <dbReference type="ARBA" id="ARBA00022840"/>
    </source>
</evidence>
<feature type="domain" description="Asn/Gln amidotransferase" evidence="11">
    <location>
        <begin position="324"/>
        <end position="470"/>
    </location>
</feature>
<dbReference type="Proteomes" id="UP001060112">
    <property type="component" value="Chromosome"/>
</dbReference>
<dbReference type="SUPFAM" id="SSF55931">
    <property type="entry name" value="Glutamine synthetase/guanido kinase"/>
    <property type="match status" value="1"/>
</dbReference>
<dbReference type="InterPro" id="IPR023168">
    <property type="entry name" value="GatB_Yqey_C_2"/>
</dbReference>
<dbReference type="HAMAP" id="MF_00121">
    <property type="entry name" value="GatB"/>
    <property type="match status" value="1"/>
</dbReference>
<comment type="subunit">
    <text evidence="2 10">Heterotrimer of A, B and C subunits.</text>
</comment>